<dbReference type="EMBL" id="FXAM01000001">
    <property type="protein sequence ID" value="SMF93836.1"/>
    <property type="molecule type" value="Genomic_DNA"/>
</dbReference>
<dbReference type="Pfam" id="PF20123">
    <property type="entry name" value="DUF6513"/>
    <property type="match status" value="1"/>
</dbReference>
<gene>
    <name evidence="3" type="ORF">SAMN02949497_1128</name>
</gene>
<dbReference type="GO" id="GO:0042558">
    <property type="term" value="P:pteridine-containing compound metabolic process"/>
    <property type="evidence" value="ECO:0007669"/>
    <property type="project" value="InterPro"/>
</dbReference>
<proteinExistence type="predicted"/>
<dbReference type="RefSeq" id="WP_085210708.1">
    <property type="nucleotide sequence ID" value="NZ_FXAM01000001.1"/>
</dbReference>
<evidence type="ECO:0000313" key="4">
    <source>
        <dbReference type="Proteomes" id="UP000192923"/>
    </source>
</evidence>
<dbReference type="AlphaFoldDB" id="A0A1Y6CU62"/>
<evidence type="ECO:0000256" key="1">
    <source>
        <dbReference type="SAM" id="MobiDB-lite"/>
    </source>
</evidence>
<organism evidence="3 4">
    <name type="scientific">Methylomagnum ishizawai</name>
    <dbReference type="NCBI Taxonomy" id="1760988"/>
    <lineage>
        <taxon>Bacteria</taxon>
        <taxon>Pseudomonadati</taxon>
        <taxon>Pseudomonadota</taxon>
        <taxon>Gammaproteobacteria</taxon>
        <taxon>Methylococcales</taxon>
        <taxon>Methylococcaceae</taxon>
        <taxon>Methylomagnum</taxon>
    </lineage>
</organism>
<dbReference type="OrthoDB" id="4029442at2"/>
<evidence type="ECO:0000259" key="2">
    <source>
        <dbReference type="PROSITE" id="PS50972"/>
    </source>
</evidence>
<evidence type="ECO:0000313" key="3">
    <source>
        <dbReference type="EMBL" id="SMF93836.1"/>
    </source>
</evidence>
<accession>A0A1Y6CU62</accession>
<dbReference type="InterPro" id="IPR000489">
    <property type="entry name" value="Pterin-binding_dom"/>
</dbReference>
<dbReference type="PROSITE" id="PS50972">
    <property type="entry name" value="PTERIN_BINDING"/>
    <property type="match status" value="1"/>
</dbReference>
<dbReference type="STRING" id="1760988.SAMN02949497_1128"/>
<feature type="region of interest" description="Disordered" evidence="1">
    <location>
        <begin position="441"/>
        <end position="472"/>
    </location>
</feature>
<dbReference type="Proteomes" id="UP000192923">
    <property type="component" value="Unassembled WGS sequence"/>
</dbReference>
<protein>
    <submittedName>
        <fullName evidence="3">Dihydropteroate synthase-related protein</fullName>
    </submittedName>
</protein>
<name>A0A1Y6CU62_9GAMM</name>
<keyword evidence="4" id="KW-1185">Reference proteome</keyword>
<sequence>MSEHILFLTGKLAEPQLRRVLEEMNPEFGYTVHQLGLTVAALMTADMIRRRLKDTFGATRILVPGRCRGDLAALAQDLGLPVERGPDELHDLPEFFGKGKQKPDISRYDLLIFAEIVEAPQLDIDGILRRARDYRKDGADVIDLGCLPATPFPHMEDAVRALKAEGFRVSVDSLDNDDLVKGGQAGADFLLSLTEESLWIADQVAATPILIPARHGDLDSLDRAIAALEAKGRAFIVDPILDPIHFGFTDSILRYHETRRRHPSVEIMMGVGNLTELTHADTAGINATLLGICSELGIRHILATQVSKHARKAVREADLARRVLFAARAANRLPKHIDDGLMALHERAPFPLSRAEIEALYQQVKDPSYRIFISPEGVHIFNREGFHSAENPFDLYPKLGVEQDGGHAFYLGVELARAEIAQKLGKRYAQDEPLRWGCQVDAPEQQTVDPHAYKPAGTTLQKAPSPEPDTTE</sequence>
<dbReference type="Gene3D" id="3.20.20.20">
    <property type="entry name" value="Dihydropteroate synthase-like"/>
    <property type="match status" value="1"/>
</dbReference>
<dbReference type="InterPro" id="IPR011005">
    <property type="entry name" value="Dihydropteroate_synth-like_sf"/>
</dbReference>
<feature type="domain" description="Pterin-binding" evidence="2">
    <location>
        <begin position="93"/>
        <end position="325"/>
    </location>
</feature>
<dbReference type="InterPro" id="IPR045406">
    <property type="entry name" value="DUF6513"/>
</dbReference>
<reference evidence="3 4" key="1">
    <citation type="submission" date="2016-12" db="EMBL/GenBank/DDBJ databases">
        <authorList>
            <person name="Song W.-J."/>
            <person name="Kurnit D.M."/>
        </authorList>
    </citation>
    <scope>NUCLEOTIDE SEQUENCE [LARGE SCALE GENOMIC DNA]</scope>
    <source>
        <strain evidence="3 4">175</strain>
    </source>
</reference>
<dbReference type="SUPFAM" id="SSF51717">
    <property type="entry name" value="Dihydropteroate synthetase-like"/>
    <property type="match status" value="1"/>
</dbReference>